<dbReference type="EMBL" id="ANIE01000003">
    <property type="protein sequence ID" value="KEF32368.1"/>
    <property type="molecule type" value="Genomic_DNA"/>
</dbReference>
<dbReference type="CDD" id="cd02440">
    <property type="entry name" value="AdoMet_MTases"/>
    <property type="match status" value="1"/>
</dbReference>
<evidence type="ECO:0000256" key="1">
    <source>
        <dbReference type="ARBA" id="ARBA00010815"/>
    </source>
</evidence>
<dbReference type="Proteomes" id="UP000035057">
    <property type="component" value="Unassembled WGS sequence"/>
</dbReference>
<keyword evidence="2" id="KW-0489">Methyltransferase</keyword>
<protein>
    <submittedName>
        <fullName evidence="7">Cyclopropane-fatty-acyl-phospholipid synthase, plant type</fullName>
    </submittedName>
</protein>
<dbReference type="AlphaFoldDB" id="A0A072N5W6"/>
<dbReference type="GO" id="GO:0008168">
    <property type="term" value="F:methyltransferase activity"/>
    <property type="evidence" value="ECO:0007669"/>
    <property type="project" value="UniProtKB-KW"/>
</dbReference>
<dbReference type="GO" id="GO:0032259">
    <property type="term" value="P:methylation"/>
    <property type="evidence" value="ECO:0007669"/>
    <property type="project" value="UniProtKB-KW"/>
</dbReference>
<evidence type="ECO:0000313" key="7">
    <source>
        <dbReference type="EMBL" id="KEF32368.1"/>
    </source>
</evidence>
<dbReference type="InterPro" id="IPR029063">
    <property type="entry name" value="SAM-dependent_MTases_sf"/>
</dbReference>
<evidence type="ECO:0000256" key="6">
    <source>
        <dbReference type="PIRSR" id="PIRSR003085-1"/>
    </source>
</evidence>
<dbReference type="STRING" id="1137280.D777_01002"/>
<keyword evidence="8" id="KW-1185">Reference proteome</keyword>
<dbReference type="InterPro" id="IPR050723">
    <property type="entry name" value="CFA/CMAS"/>
</dbReference>
<reference evidence="7 8" key="1">
    <citation type="submission" date="2012-12" db="EMBL/GenBank/DDBJ databases">
        <title>Genome assembly of Marinobacter sp. AK21.</title>
        <authorList>
            <person name="Khatri I."/>
            <person name="Kumar R."/>
            <person name="Vaidya B."/>
            <person name="Subramanian S."/>
            <person name="Pinnaka A."/>
        </authorList>
    </citation>
    <scope>NUCLEOTIDE SEQUENCE [LARGE SCALE GENOMIC DNA]</scope>
    <source>
        <strain evidence="7 8">AK21</strain>
    </source>
</reference>
<dbReference type="Pfam" id="PF02353">
    <property type="entry name" value="CMAS"/>
    <property type="match status" value="1"/>
</dbReference>
<dbReference type="PIRSF" id="PIRSF003085">
    <property type="entry name" value="CMAS"/>
    <property type="match status" value="1"/>
</dbReference>
<dbReference type="RefSeq" id="WP_036128958.1">
    <property type="nucleotide sequence ID" value="NZ_ANIE01000003.1"/>
</dbReference>
<evidence type="ECO:0000256" key="4">
    <source>
        <dbReference type="ARBA" id="ARBA00022691"/>
    </source>
</evidence>
<comment type="caution">
    <text evidence="7">The sequence shown here is derived from an EMBL/GenBank/DDBJ whole genome shotgun (WGS) entry which is preliminary data.</text>
</comment>
<evidence type="ECO:0000256" key="2">
    <source>
        <dbReference type="ARBA" id="ARBA00022603"/>
    </source>
</evidence>
<dbReference type="SUPFAM" id="SSF53335">
    <property type="entry name" value="S-adenosyl-L-methionine-dependent methyltransferases"/>
    <property type="match status" value="1"/>
</dbReference>
<name>A0A072N5W6_9GAMM</name>
<evidence type="ECO:0000313" key="8">
    <source>
        <dbReference type="Proteomes" id="UP000035057"/>
    </source>
</evidence>
<dbReference type="PANTHER" id="PTHR43667">
    <property type="entry name" value="CYCLOPROPANE-FATTY-ACYL-PHOSPHOLIPID SYNTHASE"/>
    <property type="match status" value="1"/>
</dbReference>
<evidence type="ECO:0000256" key="3">
    <source>
        <dbReference type="ARBA" id="ARBA00022679"/>
    </source>
</evidence>
<keyword evidence="5" id="KW-0443">Lipid metabolism</keyword>
<dbReference type="GO" id="GO:0008610">
    <property type="term" value="P:lipid biosynthetic process"/>
    <property type="evidence" value="ECO:0007669"/>
    <property type="project" value="InterPro"/>
</dbReference>
<dbReference type="Gene3D" id="3.40.50.150">
    <property type="entry name" value="Vaccinia Virus protein VP39"/>
    <property type="match status" value="1"/>
</dbReference>
<keyword evidence="3" id="KW-0808">Transferase</keyword>
<dbReference type="PANTHER" id="PTHR43667:SF2">
    <property type="entry name" value="FATTY ACID C-METHYL TRANSFERASE"/>
    <property type="match status" value="1"/>
</dbReference>
<comment type="similarity">
    <text evidence="1">Belongs to the CFA/CMAS family.</text>
</comment>
<sequence>MANLNGSLSPTSTAATRTNSSAFSRIARNLVLQQLKRLEAGTLTIREAGFDDLVFGDGNTAFPAAELVIHDHSTWSDLLTGGSIGAAEAFVAGDWSTPDLVALLRFFTRNVDRMNEFEDRFSWITKPALKGLHWLNRNTPEGSRKNISAHYDLGNDLFELFLDPTMMYSSAIYPEANSTLDAASVHKLDTICRKLDLKPGDQVIEIGTGWGGFAIHAAKHFGCHVTTTTISREQLAWAQARVAEEGLQDSITLLFDDYRDLHGQYDKLVSIEMIEAVGPQYLDSYINQISTLLKPDGIALIQAINMPEQRYRRALKNVDFIQRYIFPGSFIPSFGAILDSVRSQGDLVLTHAEDIGFHYARTLNDWCERFMARSEDLEKLGYDQKFRRLWHFYFAYCEAGFSERAIGVSQILFAKPGNKNPNLLSV</sequence>
<feature type="active site" evidence="6">
    <location>
        <position position="397"/>
    </location>
</feature>
<evidence type="ECO:0000256" key="5">
    <source>
        <dbReference type="ARBA" id="ARBA00023098"/>
    </source>
</evidence>
<organism evidence="7 8">
    <name type="scientific">Marinobacter nitratireducens</name>
    <dbReference type="NCBI Taxonomy" id="1137280"/>
    <lineage>
        <taxon>Bacteria</taxon>
        <taxon>Pseudomonadati</taxon>
        <taxon>Pseudomonadota</taxon>
        <taxon>Gammaproteobacteria</taxon>
        <taxon>Pseudomonadales</taxon>
        <taxon>Marinobacteraceae</taxon>
        <taxon>Marinobacter</taxon>
    </lineage>
</organism>
<keyword evidence="4" id="KW-0949">S-adenosyl-L-methionine</keyword>
<dbReference type="OrthoDB" id="9782855at2"/>
<accession>A0A072N5W6</accession>
<dbReference type="PATRIC" id="fig|1137280.3.peg.818"/>
<proteinExistence type="inferred from homology"/>
<dbReference type="InterPro" id="IPR003333">
    <property type="entry name" value="CMAS"/>
</dbReference>
<gene>
    <name evidence="7" type="ORF">D777_01002</name>
</gene>